<gene>
    <name evidence="4" type="ORF">PARMNEM_LOCUS11425</name>
</gene>
<keyword evidence="1" id="KW-0472">Membrane</keyword>
<dbReference type="Proteomes" id="UP001314205">
    <property type="component" value="Unassembled WGS sequence"/>
</dbReference>
<accession>A0AAV1L858</accession>
<evidence type="ECO:0000313" key="5">
    <source>
        <dbReference type="Proteomes" id="UP001314205"/>
    </source>
</evidence>
<dbReference type="EMBL" id="CAVLGL010000086">
    <property type="protein sequence ID" value="CAK1591153.1"/>
    <property type="molecule type" value="Genomic_DNA"/>
</dbReference>
<dbReference type="Pfam" id="PF00946">
    <property type="entry name" value="Mononeg_RNA_pol"/>
    <property type="match status" value="1"/>
</dbReference>
<dbReference type="GO" id="GO:0005524">
    <property type="term" value="F:ATP binding"/>
    <property type="evidence" value="ECO:0007669"/>
    <property type="project" value="InterPro"/>
</dbReference>
<keyword evidence="5" id="KW-1185">Reference proteome</keyword>
<dbReference type="InterPro" id="IPR026890">
    <property type="entry name" value="Mononeg_mRNAcap"/>
</dbReference>
<feature type="domain" description="RdRp catalytic" evidence="2">
    <location>
        <begin position="3"/>
        <end position="164"/>
    </location>
</feature>
<feature type="transmembrane region" description="Helical" evidence="1">
    <location>
        <begin position="516"/>
        <end position="534"/>
    </location>
</feature>
<feature type="domain" description="Mononegavirales mRNA-capping" evidence="3">
    <location>
        <begin position="205"/>
        <end position="413"/>
    </location>
</feature>
<dbReference type="Pfam" id="PF14318">
    <property type="entry name" value="Mononeg_mRNAcap"/>
    <property type="match status" value="1"/>
</dbReference>
<reference evidence="4 5" key="1">
    <citation type="submission" date="2023-11" db="EMBL/GenBank/DDBJ databases">
        <authorList>
            <person name="Hedman E."/>
            <person name="Englund M."/>
            <person name="Stromberg M."/>
            <person name="Nyberg Akerstrom W."/>
            <person name="Nylinder S."/>
            <person name="Jareborg N."/>
            <person name="Kallberg Y."/>
            <person name="Kronander E."/>
        </authorList>
    </citation>
    <scope>NUCLEOTIDE SEQUENCE [LARGE SCALE GENOMIC DNA]</scope>
</reference>
<dbReference type="InterPro" id="IPR014023">
    <property type="entry name" value="Mononeg_RNA_pol_cat"/>
</dbReference>
<dbReference type="AlphaFoldDB" id="A0AAV1L858"/>
<proteinExistence type="predicted"/>
<organism evidence="4 5">
    <name type="scientific">Parnassius mnemosyne</name>
    <name type="common">clouded apollo</name>
    <dbReference type="NCBI Taxonomy" id="213953"/>
    <lineage>
        <taxon>Eukaryota</taxon>
        <taxon>Metazoa</taxon>
        <taxon>Ecdysozoa</taxon>
        <taxon>Arthropoda</taxon>
        <taxon>Hexapoda</taxon>
        <taxon>Insecta</taxon>
        <taxon>Pterygota</taxon>
        <taxon>Neoptera</taxon>
        <taxon>Endopterygota</taxon>
        <taxon>Lepidoptera</taxon>
        <taxon>Glossata</taxon>
        <taxon>Ditrysia</taxon>
        <taxon>Papilionoidea</taxon>
        <taxon>Papilionidae</taxon>
        <taxon>Parnassiinae</taxon>
        <taxon>Parnassini</taxon>
        <taxon>Parnassius</taxon>
        <taxon>Driopa</taxon>
    </lineage>
</organism>
<name>A0AAV1L858_9NEOP</name>
<comment type="caution">
    <text evidence="4">The sequence shown here is derived from an EMBL/GenBank/DDBJ whole genome shotgun (WGS) entry which is preliminary data.</text>
</comment>
<evidence type="ECO:0000259" key="3">
    <source>
        <dbReference type="Pfam" id="PF14318"/>
    </source>
</evidence>
<evidence type="ECO:0000256" key="1">
    <source>
        <dbReference type="SAM" id="Phobius"/>
    </source>
</evidence>
<keyword evidence="1" id="KW-1133">Transmembrane helix</keyword>
<evidence type="ECO:0000313" key="4">
    <source>
        <dbReference type="EMBL" id="CAK1591153.1"/>
    </source>
</evidence>
<protein>
    <submittedName>
        <fullName evidence="4">Uncharacterized protein</fullName>
    </submittedName>
</protein>
<sequence length="582" mass="66939">MMVLLLMNRSVRGYPPMLFPQFATRATQDTLCLGLRLLKHLLKDNRLRMEVHALLDIGRPSHVDHIQLIKDPGSIPLNLPPQPENMFRRRLREGLPAIIKNKEMLAIFNTKAEVEESNLKRDLLAIRPISPKLLCKLWQLSNIGHIEKLISKFSTSRSIQSASMLMWIDESALHATVKALETRTCRYYLRTKHTPFTVEVQRTKCVTTLAQHLRETLWELALEGITMPTPYDKIVIVPWETIPEEAVPSSIMVSLSGESHHDRFHERGPRLPYIGSQTQIRTRKALLQVMEVGEVIESIKMIMELRSWVKGSKGLYDLLKVLLKEKTRLTLAELEPLTAQVYSGLLPHRLPCPALRGAMWNGCTTILTWLRIVSDTATHYAKQGTNFNICFQEDFLYGLSVLAEWYREYRYFPTTMAIVLDKKCIWELPPESVTLEACTYQGLPLAKVIEDVTKVEDRRVIPTNVEICPRFSYSVHMAHKLAAWIIHIREEEFVASLENRAIGESVQASFLNLTEFRGVMIDVLIPCMVFYLMVYDRKFFAQRKTYFNAVYTAKKTAYMTCGKTGDLGMLLQAYQHQAERVT</sequence>
<dbReference type="GO" id="GO:0004482">
    <property type="term" value="F:mRNA 5'-cap (guanine-N7-)-methyltransferase activity"/>
    <property type="evidence" value="ECO:0007669"/>
    <property type="project" value="InterPro"/>
</dbReference>
<evidence type="ECO:0000259" key="2">
    <source>
        <dbReference type="Pfam" id="PF00946"/>
    </source>
</evidence>
<keyword evidence="1" id="KW-0812">Transmembrane</keyword>
<dbReference type="GO" id="GO:0003968">
    <property type="term" value="F:RNA-directed RNA polymerase activity"/>
    <property type="evidence" value="ECO:0007669"/>
    <property type="project" value="InterPro"/>
</dbReference>